<dbReference type="Pfam" id="PF07698">
    <property type="entry name" value="7TM-7TMR_HD"/>
    <property type="match status" value="1"/>
</dbReference>
<accession>A0A4R6LJU9</accession>
<dbReference type="InterPro" id="IPR006675">
    <property type="entry name" value="HDIG_dom"/>
</dbReference>
<dbReference type="Gene3D" id="1.10.3210.10">
    <property type="entry name" value="Hypothetical protein af1432"/>
    <property type="match status" value="1"/>
</dbReference>
<proteinExistence type="predicted"/>
<feature type="region of interest" description="Disordered" evidence="2">
    <location>
        <begin position="130"/>
        <end position="153"/>
    </location>
</feature>
<dbReference type="Pfam" id="PF01966">
    <property type="entry name" value="HD"/>
    <property type="match status" value="1"/>
</dbReference>
<dbReference type="InterPro" id="IPR011624">
    <property type="entry name" value="Metal-dep_PHydrolase_7TM_extra"/>
</dbReference>
<dbReference type="InterPro" id="IPR003607">
    <property type="entry name" value="HD/PDEase_dom"/>
</dbReference>
<feature type="compositionally biased region" description="Polar residues" evidence="2">
    <location>
        <begin position="140"/>
        <end position="153"/>
    </location>
</feature>
<keyword evidence="1" id="KW-0175">Coiled coil</keyword>
<evidence type="ECO:0000256" key="1">
    <source>
        <dbReference type="SAM" id="Coils"/>
    </source>
</evidence>
<evidence type="ECO:0000256" key="3">
    <source>
        <dbReference type="SAM" id="Phobius"/>
    </source>
</evidence>
<keyword evidence="3" id="KW-0812">Transmembrane</keyword>
<organism evidence="5 6">
    <name type="scientific">Halanaerobium saccharolyticum</name>
    <dbReference type="NCBI Taxonomy" id="43595"/>
    <lineage>
        <taxon>Bacteria</taxon>
        <taxon>Bacillati</taxon>
        <taxon>Bacillota</taxon>
        <taxon>Clostridia</taxon>
        <taxon>Halanaerobiales</taxon>
        <taxon>Halanaerobiaceae</taxon>
        <taxon>Halanaerobium</taxon>
    </lineage>
</organism>
<gene>
    <name evidence="5" type="ORF">DFR79_12147</name>
</gene>
<dbReference type="InterPro" id="IPR052722">
    <property type="entry name" value="PgpH_phosphodiesterase"/>
</dbReference>
<dbReference type="CDD" id="cd00077">
    <property type="entry name" value="HDc"/>
    <property type="match status" value="1"/>
</dbReference>
<dbReference type="PANTHER" id="PTHR36442:SF1">
    <property type="entry name" value="CYCLIC-DI-AMP PHOSPHODIESTERASE PGPH"/>
    <property type="match status" value="1"/>
</dbReference>
<dbReference type="SMART" id="SM00471">
    <property type="entry name" value="HDc"/>
    <property type="match status" value="1"/>
</dbReference>
<dbReference type="AlphaFoldDB" id="A0A4R6LJU9"/>
<comment type="caution">
    <text evidence="5">The sequence shown here is derived from an EMBL/GenBank/DDBJ whole genome shotgun (WGS) entry which is preliminary data.</text>
</comment>
<dbReference type="NCBIfam" id="TIGR00277">
    <property type="entry name" value="HDIG"/>
    <property type="match status" value="1"/>
</dbReference>
<protein>
    <recommendedName>
        <fullName evidence="4">HD domain-containing protein</fullName>
    </recommendedName>
</protein>
<feature type="transmembrane region" description="Helical" evidence="3">
    <location>
        <begin position="351"/>
        <end position="372"/>
    </location>
</feature>
<sequence>MKFMKKLRVRLRNWRKEYLDFSTNSYKVIWAVIFFILIALILSLDLIPNQVDLRAGQVSQGDITAPRTITFIDESRTSELRQRAADTAPRVYEEDSTVEAEVLNKVNNLFEAVKEQRKFFYQNKISLETESSQDQQSQENKNTGAQNSETGSNKLTAAEIKNFSQKEVNEIIGLVREKISFEISGDSLATLITLTDEELQELQKRARNLLQNKLESRILPSDLPAARTELRQSAMEMDISRSKRLALADISETVIAANMFLNQEATASRREEAISKVEPVEQTVRQGEIIVRKGDVVTEADIEILERLGLQKSGINYYNITGRILISLILVLLLGFYFYKYQKSVWQDNSKLLLIELLILSVVFFAKILTLFQNPFVDFMVPTAMASILLTVLIGSDTALITTLFISLLIAPVYEMNFNIVLTSFLAGLIGIFSVTKVKERGDIIRAGLNVSFILVFLIAGLSLMQESQDWTYLIWSIGGGIVNGLLVGVLANGMLPYLEDLFDMTSSVKLLELSNPSQPILKRMLVEAPGTYHHSVIVGNLAETAAEDVGADSLLARAAAYYHDIGKLKRPYFFSDNQFGGENPHDKTSPNLSALIIKSHVKDGVELAEKNGLPAKIIDIIKQHHGTNLISYFYQQALQDNKHDDIEKKDFRYDGPKPQSREAAIIMLADITEAALRSKNFNKNNHDRIEGFVRGLVKDKLIENQLDQSNLTLSDLDTIVKSFVKVLTGIYHQRVEYPEKLLKEMKGGNNSD</sequence>
<dbReference type="Pfam" id="PF07697">
    <property type="entry name" value="7TMR-HDED"/>
    <property type="match status" value="1"/>
</dbReference>
<keyword evidence="3" id="KW-1133">Transmembrane helix</keyword>
<dbReference type="Proteomes" id="UP000295064">
    <property type="component" value="Unassembled WGS sequence"/>
</dbReference>
<keyword evidence="3" id="KW-0472">Membrane</keyword>
<dbReference type="PANTHER" id="PTHR36442">
    <property type="entry name" value="CYCLIC-DI-AMP PHOSPHODIESTERASE PGPH"/>
    <property type="match status" value="1"/>
</dbReference>
<dbReference type="EMBL" id="SNWX01000021">
    <property type="protein sequence ID" value="TDO84483.1"/>
    <property type="molecule type" value="Genomic_DNA"/>
</dbReference>
<feature type="transmembrane region" description="Helical" evidence="3">
    <location>
        <begin position="471"/>
        <end position="492"/>
    </location>
</feature>
<dbReference type="InterPro" id="IPR006674">
    <property type="entry name" value="HD_domain"/>
</dbReference>
<feature type="transmembrane region" description="Helical" evidence="3">
    <location>
        <begin position="317"/>
        <end position="339"/>
    </location>
</feature>
<dbReference type="InterPro" id="IPR011621">
    <property type="entry name" value="Metal-dep_PHydrolase_7TM_intra"/>
</dbReference>
<feature type="transmembrane region" description="Helical" evidence="3">
    <location>
        <begin position="416"/>
        <end position="435"/>
    </location>
</feature>
<feature type="transmembrane region" description="Helical" evidence="3">
    <location>
        <begin position="447"/>
        <end position="465"/>
    </location>
</feature>
<evidence type="ECO:0000259" key="4">
    <source>
        <dbReference type="PROSITE" id="PS51831"/>
    </source>
</evidence>
<feature type="transmembrane region" description="Helical" evidence="3">
    <location>
        <begin position="384"/>
        <end position="410"/>
    </location>
</feature>
<feature type="domain" description="HD" evidence="4">
    <location>
        <begin position="532"/>
        <end position="676"/>
    </location>
</feature>
<evidence type="ECO:0000256" key="2">
    <source>
        <dbReference type="SAM" id="MobiDB-lite"/>
    </source>
</evidence>
<feature type="compositionally biased region" description="Low complexity" evidence="2">
    <location>
        <begin position="130"/>
        <end position="139"/>
    </location>
</feature>
<feature type="transmembrane region" description="Helical" evidence="3">
    <location>
        <begin position="28"/>
        <end position="47"/>
    </location>
</feature>
<feature type="coiled-coil region" evidence="1">
    <location>
        <begin position="192"/>
        <end position="219"/>
    </location>
</feature>
<name>A0A4R6LJU9_9FIRM</name>
<dbReference type="RefSeq" id="WP_133515655.1">
    <property type="nucleotide sequence ID" value="NZ_SNWX01000021.1"/>
</dbReference>
<reference evidence="5 6" key="1">
    <citation type="submission" date="2019-03" db="EMBL/GenBank/DDBJ databases">
        <title>Subsurface microbial communities from deep shales in Ohio and West Virginia, USA.</title>
        <authorList>
            <person name="Wrighton K."/>
        </authorList>
    </citation>
    <scope>NUCLEOTIDE SEQUENCE [LARGE SCALE GENOMIC DNA]</scope>
    <source>
        <strain evidence="5 6">MA284_T2</strain>
    </source>
</reference>
<dbReference type="SUPFAM" id="SSF109604">
    <property type="entry name" value="HD-domain/PDEase-like"/>
    <property type="match status" value="1"/>
</dbReference>
<evidence type="ECO:0000313" key="5">
    <source>
        <dbReference type="EMBL" id="TDO84483.1"/>
    </source>
</evidence>
<evidence type="ECO:0000313" key="6">
    <source>
        <dbReference type="Proteomes" id="UP000295064"/>
    </source>
</evidence>
<dbReference type="OrthoDB" id="9806952at2"/>
<dbReference type="PROSITE" id="PS51831">
    <property type="entry name" value="HD"/>
    <property type="match status" value="1"/>
</dbReference>